<protein>
    <submittedName>
        <fullName evidence="5">Serine/threonine-protein kinase PknD</fullName>
        <ecNumber evidence="5">2.7.11.1</ecNumber>
    </submittedName>
</protein>
<dbReference type="InterPro" id="IPR051931">
    <property type="entry name" value="PAK3-like"/>
</dbReference>
<dbReference type="InterPro" id="IPR008271">
    <property type="entry name" value="Ser/Thr_kinase_AS"/>
</dbReference>
<dbReference type="PANTHER" id="PTHR45832:SF22">
    <property type="entry name" value="SERINE_THREONINE-PROTEIN KINASE SAMKA-RELATED"/>
    <property type="match status" value="1"/>
</dbReference>
<keyword evidence="5" id="KW-0418">Kinase</keyword>
<dbReference type="Gene3D" id="1.10.510.10">
    <property type="entry name" value="Transferase(Phosphotransferase) domain 1"/>
    <property type="match status" value="1"/>
</dbReference>
<dbReference type="InterPro" id="IPR000719">
    <property type="entry name" value="Prot_kinase_dom"/>
</dbReference>
<keyword evidence="2" id="KW-0547">Nucleotide-binding</keyword>
<proteinExistence type="inferred from homology"/>
<keyword evidence="5" id="KW-0808">Transferase</keyword>
<sequence>MVMQASKALKAGLTCLKLNAKQLSAQWGLDMYGIYSRAQVEFEYTKEIGQDGKNSKAYIAHDKYLDAELVIKEMARDKFEDSDAFFAESRSLYKAAHAHVVQIQYACACEKNIYLALPYYKNGSLKDFAKNKSLTVREVVRFSIQICSGLHNIHSKGLIHFDIKPDNILLSDRLEALVSDFGLAKAMGLDYTATPAQMYTKHMAPEYFTDSEFTSQYDIYQLGLTIYRLIIGEAEFNSQIAAFGSFDEFRDAILAEAFPRRLSLEHIPSRLKSIVEKCLKVDRAQRYQSALDVANELAQIDDNTLDWVYESLNGVRRWHKVTPTHEYLLEVDGAGTSVAQKKTTTGKWSKVKESCGGLTTAAIKRFLRKF</sequence>
<dbReference type="SMART" id="SM00220">
    <property type="entry name" value="S_TKc"/>
    <property type="match status" value="1"/>
</dbReference>
<evidence type="ECO:0000256" key="1">
    <source>
        <dbReference type="ARBA" id="ARBA00008874"/>
    </source>
</evidence>
<gene>
    <name evidence="5" type="primary">pknD_1</name>
    <name evidence="5" type="ORF">PS870_01302</name>
</gene>
<dbReference type="PANTHER" id="PTHR45832">
    <property type="entry name" value="SERINE/THREONINE-PROTEIN KINASE SAMKA-RELATED-RELATED"/>
    <property type="match status" value="1"/>
</dbReference>
<organism evidence="5 6">
    <name type="scientific">Pseudomonas fluorescens</name>
    <dbReference type="NCBI Taxonomy" id="294"/>
    <lineage>
        <taxon>Bacteria</taxon>
        <taxon>Pseudomonadati</taxon>
        <taxon>Pseudomonadota</taxon>
        <taxon>Gammaproteobacteria</taxon>
        <taxon>Pseudomonadales</taxon>
        <taxon>Pseudomonadaceae</taxon>
        <taxon>Pseudomonas</taxon>
    </lineage>
</organism>
<evidence type="ECO:0000259" key="4">
    <source>
        <dbReference type="PROSITE" id="PS50011"/>
    </source>
</evidence>
<evidence type="ECO:0000313" key="5">
    <source>
        <dbReference type="EMBL" id="VVO71147.1"/>
    </source>
</evidence>
<accession>A0A5E7I967</accession>
<dbReference type="InterPro" id="IPR011009">
    <property type="entry name" value="Kinase-like_dom_sf"/>
</dbReference>
<dbReference type="GO" id="GO:0005524">
    <property type="term" value="F:ATP binding"/>
    <property type="evidence" value="ECO:0007669"/>
    <property type="project" value="UniProtKB-KW"/>
</dbReference>
<feature type="domain" description="Protein kinase" evidence="4">
    <location>
        <begin position="42"/>
        <end position="298"/>
    </location>
</feature>
<reference evidence="5 6" key="1">
    <citation type="submission" date="2019-09" db="EMBL/GenBank/DDBJ databases">
        <authorList>
            <person name="Chandra G."/>
            <person name="Truman W A."/>
        </authorList>
    </citation>
    <scope>NUCLEOTIDE SEQUENCE [LARGE SCALE GENOMIC DNA]</scope>
    <source>
        <strain evidence="5">PS870</strain>
    </source>
</reference>
<dbReference type="Proteomes" id="UP000349468">
    <property type="component" value="Unassembled WGS sequence"/>
</dbReference>
<dbReference type="PROSITE" id="PS50011">
    <property type="entry name" value="PROTEIN_KINASE_DOM"/>
    <property type="match status" value="1"/>
</dbReference>
<dbReference type="AlphaFoldDB" id="A0A5E7I967"/>
<dbReference type="CDD" id="cd14014">
    <property type="entry name" value="STKc_PknB_like"/>
    <property type="match status" value="1"/>
</dbReference>
<dbReference type="Gene3D" id="3.30.200.20">
    <property type="entry name" value="Phosphorylase Kinase, domain 1"/>
    <property type="match status" value="1"/>
</dbReference>
<name>A0A5E7I967_PSEFL</name>
<dbReference type="GO" id="GO:0004674">
    <property type="term" value="F:protein serine/threonine kinase activity"/>
    <property type="evidence" value="ECO:0007669"/>
    <property type="project" value="UniProtKB-EC"/>
</dbReference>
<keyword evidence="3" id="KW-0067">ATP-binding</keyword>
<dbReference type="SUPFAM" id="SSF56112">
    <property type="entry name" value="Protein kinase-like (PK-like)"/>
    <property type="match status" value="1"/>
</dbReference>
<evidence type="ECO:0000256" key="3">
    <source>
        <dbReference type="ARBA" id="ARBA00022840"/>
    </source>
</evidence>
<evidence type="ECO:0000256" key="2">
    <source>
        <dbReference type="ARBA" id="ARBA00022741"/>
    </source>
</evidence>
<comment type="similarity">
    <text evidence="1">Belongs to the protein kinase superfamily. STE Ser/Thr protein kinase family. STE20 subfamily.</text>
</comment>
<dbReference type="PROSITE" id="PS00108">
    <property type="entry name" value="PROTEIN_KINASE_ST"/>
    <property type="match status" value="1"/>
</dbReference>
<dbReference type="Pfam" id="PF00069">
    <property type="entry name" value="Pkinase"/>
    <property type="match status" value="1"/>
</dbReference>
<dbReference type="EC" id="2.7.11.1" evidence="5"/>
<dbReference type="EMBL" id="CABVIK010000003">
    <property type="protein sequence ID" value="VVO71147.1"/>
    <property type="molecule type" value="Genomic_DNA"/>
</dbReference>
<evidence type="ECO:0000313" key="6">
    <source>
        <dbReference type="Proteomes" id="UP000349468"/>
    </source>
</evidence>